<name>A0A0W0Z383_9GAMM</name>
<evidence type="ECO:0000313" key="1">
    <source>
        <dbReference type="EMBL" id="KTD63585.1"/>
    </source>
</evidence>
<dbReference type="EMBL" id="LNYU01000024">
    <property type="protein sequence ID" value="KTD63585.1"/>
    <property type="molecule type" value="Genomic_DNA"/>
</dbReference>
<keyword evidence="2" id="KW-1185">Reference proteome</keyword>
<dbReference type="AlphaFoldDB" id="A0A0W0Z383"/>
<evidence type="ECO:0000313" key="2">
    <source>
        <dbReference type="Proteomes" id="UP000054703"/>
    </source>
</evidence>
<organism evidence="1 2">
    <name type="scientific">Legionella santicrucis</name>
    <dbReference type="NCBI Taxonomy" id="45074"/>
    <lineage>
        <taxon>Bacteria</taxon>
        <taxon>Pseudomonadati</taxon>
        <taxon>Pseudomonadota</taxon>
        <taxon>Gammaproteobacteria</taxon>
        <taxon>Legionellales</taxon>
        <taxon>Legionellaceae</taxon>
        <taxon>Legionella</taxon>
    </lineage>
</organism>
<accession>A0A0W0Z383</accession>
<comment type="caution">
    <text evidence="1">The sequence shown here is derived from an EMBL/GenBank/DDBJ whole genome shotgun (WGS) entry which is preliminary data.</text>
</comment>
<gene>
    <name evidence="1" type="ORF">Lsan_1018</name>
</gene>
<protein>
    <submittedName>
        <fullName evidence="1">Uncharacterized protein</fullName>
    </submittedName>
</protein>
<reference evidence="1 2" key="1">
    <citation type="submission" date="2015-11" db="EMBL/GenBank/DDBJ databases">
        <title>Genomic analysis of 38 Legionella species identifies large and diverse effector repertoires.</title>
        <authorList>
            <person name="Burstein D."/>
            <person name="Amaro F."/>
            <person name="Zusman T."/>
            <person name="Lifshitz Z."/>
            <person name="Cohen O."/>
            <person name="Gilbert J.A."/>
            <person name="Pupko T."/>
            <person name="Shuman H.A."/>
            <person name="Segal G."/>
        </authorList>
    </citation>
    <scope>NUCLEOTIDE SEQUENCE [LARGE SCALE GENOMIC DNA]</scope>
    <source>
        <strain evidence="1 2">SC-63-C7</strain>
    </source>
</reference>
<dbReference type="RefSeq" id="WP_133134405.1">
    <property type="nucleotide sequence ID" value="NZ_CAAAIH010000088.1"/>
</dbReference>
<dbReference type="Proteomes" id="UP000054703">
    <property type="component" value="Unassembled WGS sequence"/>
</dbReference>
<dbReference type="OrthoDB" id="5653029at2"/>
<dbReference type="PATRIC" id="fig|45074.5.peg.1080"/>
<proteinExistence type="predicted"/>
<sequence>MQNINTKIKINTKIEPTESAGVTKKGRYHGYIQEMKTFENSLTFFNQMLDKALKNPNDSNINELEKYTEQLPFSEKSKGPQ</sequence>